<gene>
    <name evidence="1" type="ORF">NCTC10283_01673</name>
</gene>
<dbReference type="RefSeq" id="WP_174905285.1">
    <property type="nucleotide sequence ID" value="NZ_CP091519.2"/>
</dbReference>
<organism evidence="1 2">
    <name type="scientific">Alysiella crassa</name>
    <dbReference type="NCBI Taxonomy" id="153491"/>
    <lineage>
        <taxon>Bacteria</taxon>
        <taxon>Pseudomonadati</taxon>
        <taxon>Pseudomonadota</taxon>
        <taxon>Betaproteobacteria</taxon>
        <taxon>Neisseriales</taxon>
        <taxon>Neisseriaceae</taxon>
        <taxon>Alysiella</taxon>
    </lineage>
</organism>
<reference evidence="1 2" key="1">
    <citation type="submission" date="2018-06" db="EMBL/GenBank/DDBJ databases">
        <authorList>
            <consortium name="Pathogen Informatics"/>
            <person name="Doyle S."/>
        </authorList>
    </citation>
    <scope>NUCLEOTIDE SEQUENCE [LARGE SCALE GENOMIC DNA]</scope>
    <source>
        <strain evidence="1 2">NCTC10283</strain>
    </source>
</reference>
<protein>
    <submittedName>
        <fullName evidence="1">Uncharacterized protein</fullName>
    </submittedName>
</protein>
<dbReference type="AlphaFoldDB" id="A0A376BT93"/>
<keyword evidence="2" id="KW-1185">Reference proteome</keyword>
<name>A0A376BT93_9NEIS</name>
<accession>A0A376BT93</accession>
<dbReference type="STRING" id="1120980.GCA_000745955_00786"/>
<dbReference type="Proteomes" id="UP000254209">
    <property type="component" value="Unassembled WGS sequence"/>
</dbReference>
<dbReference type="EMBL" id="UFSO01000003">
    <property type="protein sequence ID" value="SSY80119.1"/>
    <property type="molecule type" value="Genomic_DNA"/>
</dbReference>
<evidence type="ECO:0000313" key="1">
    <source>
        <dbReference type="EMBL" id="SSY80119.1"/>
    </source>
</evidence>
<evidence type="ECO:0000313" key="2">
    <source>
        <dbReference type="Proteomes" id="UP000254209"/>
    </source>
</evidence>
<proteinExistence type="predicted"/>
<sequence length="173" mass="19824">MNTPRKMPDWAYNQMIDGLQKLLVLRLQGAPPADTITALATVWEEALTPITWAWTQEQDGARLPTAFSRLIQTAVRWVSPAQLIEQIPKRPVPVISGLLESKRAPLNETEKAEHQKRMQKMFADLAKIREERSLKPPPPKTADDLLYECYLVYDPKTGQKRDQPLPDKRKKKS</sequence>